<proteinExistence type="predicted"/>
<evidence type="ECO:0000313" key="1">
    <source>
        <dbReference type="EMBL" id="KTQ88774.1"/>
    </source>
</evidence>
<dbReference type="GO" id="GO:0006402">
    <property type="term" value="P:mRNA catabolic process"/>
    <property type="evidence" value="ECO:0007669"/>
    <property type="project" value="TreeGrafter"/>
</dbReference>
<dbReference type="PANTHER" id="PTHR33988">
    <property type="entry name" value="ENDORIBONUCLEASE MAZF-RELATED"/>
    <property type="match status" value="1"/>
</dbReference>
<dbReference type="Gene3D" id="2.30.30.110">
    <property type="match status" value="1"/>
</dbReference>
<dbReference type="PATRIC" id="fig|401562.3.peg.3373"/>
<dbReference type="PANTHER" id="PTHR33988:SF2">
    <property type="entry name" value="ENDORIBONUCLEASE MAZF"/>
    <property type="match status" value="1"/>
</dbReference>
<dbReference type="AlphaFoldDB" id="A0A175R593"/>
<dbReference type="Proteomes" id="UP000078272">
    <property type="component" value="Unassembled WGS sequence"/>
</dbReference>
<dbReference type="OrthoDB" id="3196747at2"/>
<dbReference type="InterPro" id="IPR011067">
    <property type="entry name" value="Plasmid_toxin/cell-grow_inhib"/>
</dbReference>
<dbReference type="InterPro" id="IPR003477">
    <property type="entry name" value="PemK-like"/>
</dbReference>
<name>A0A175R593_9HYPH</name>
<dbReference type="EMBL" id="LDPZ01000041">
    <property type="protein sequence ID" value="KTQ88774.1"/>
    <property type="molecule type" value="Genomic_DNA"/>
</dbReference>
<sequence>MKRGDLVTIALQGDYGKPRPALVVQSDLFNEHPSVSVMPVTGDLRPTPLFRIDVEPTSENGLHKLSQVMVDKVQTVPREKVGPCFGHLEVATLQAVDKALARWFALDRSAP</sequence>
<dbReference type="GO" id="GO:0004521">
    <property type="term" value="F:RNA endonuclease activity"/>
    <property type="evidence" value="ECO:0007669"/>
    <property type="project" value="TreeGrafter"/>
</dbReference>
<gene>
    <name evidence="1" type="ORF">NS226_17210</name>
</gene>
<dbReference type="GO" id="GO:0016075">
    <property type="term" value="P:rRNA catabolic process"/>
    <property type="evidence" value="ECO:0007669"/>
    <property type="project" value="TreeGrafter"/>
</dbReference>
<dbReference type="SUPFAM" id="SSF50118">
    <property type="entry name" value="Cell growth inhibitor/plasmid maintenance toxic component"/>
    <property type="match status" value="1"/>
</dbReference>
<organism evidence="1 2">
    <name type="scientific">Aureimonas ureilytica</name>
    <dbReference type="NCBI Taxonomy" id="401562"/>
    <lineage>
        <taxon>Bacteria</taxon>
        <taxon>Pseudomonadati</taxon>
        <taxon>Pseudomonadota</taxon>
        <taxon>Alphaproteobacteria</taxon>
        <taxon>Hyphomicrobiales</taxon>
        <taxon>Aurantimonadaceae</taxon>
        <taxon>Aureimonas</taxon>
    </lineage>
</organism>
<protein>
    <submittedName>
        <fullName evidence="1">Growth inhibitor PemK</fullName>
    </submittedName>
</protein>
<dbReference type="Pfam" id="PF02452">
    <property type="entry name" value="PemK_toxin"/>
    <property type="match status" value="1"/>
</dbReference>
<comment type="caution">
    <text evidence="1">The sequence shown here is derived from an EMBL/GenBank/DDBJ whole genome shotgun (WGS) entry which is preliminary data.</text>
</comment>
<accession>A0A175R593</accession>
<dbReference type="GO" id="GO:0003677">
    <property type="term" value="F:DNA binding"/>
    <property type="evidence" value="ECO:0007669"/>
    <property type="project" value="InterPro"/>
</dbReference>
<evidence type="ECO:0000313" key="2">
    <source>
        <dbReference type="Proteomes" id="UP000078272"/>
    </source>
</evidence>
<reference evidence="1 2" key="1">
    <citation type="journal article" date="2016" name="Front. Microbiol.">
        <title>Genomic Resource of Rice Seed Associated Bacteria.</title>
        <authorList>
            <person name="Midha S."/>
            <person name="Bansal K."/>
            <person name="Sharma S."/>
            <person name="Kumar N."/>
            <person name="Patil P.P."/>
            <person name="Chaudhry V."/>
            <person name="Patil P.B."/>
        </authorList>
    </citation>
    <scope>NUCLEOTIDE SEQUENCE [LARGE SCALE GENOMIC DNA]</scope>
    <source>
        <strain evidence="1 2">NS226</strain>
    </source>
</reference>